<name>A0ACB7RVX0_HYAAI</name>
<gene>
    <name evidence="1" type="ORF">HPB50_012713</name>
</gene>
<protein>
    <submittedName>
        <fullName evidence="1">Uncharacterized protein</fullName>
    </submittedName>
</protein>
<sequence length="428" mass="46103">MDSSDEEEQQHRPEGPANDEYAPCNDTLSPGASVQRAERNENGQLHQKPAQMQPLDLSHKRSTQLSASASVGEFGNPRVRCAIPAPCIPQYNNDLRRTPGPSWMATEAASPLQPSTPLQALNYTNGLSGAGTNFVARVPNTPLMTARSPQTDRLYDSAAASPALVRPRLSQQPAFPGLEPPALRSSPPSNGPMNTAGKHVPHFNQYPTAAATAPVAWSQVEDEAEYKAFRDKCVREGIPNSSRNGRKQNRNRRLKTGAAAADSEHCTKSSSPPARKDSGKNRSNGEVDGDCAPQGQSNSSGETTTNNGDASAHVPDTEDPKNGARNDGGDSPSDGGVASAAGPMRNGRRHGRSPDDEKDKAYWERRSKNNEAAKKSRDARRAREQDNAIMVAYLKQENAKLRLENEMLRSELGQGCNRCGPMVTGAHQ</sequence>
<comment type="caution">
    <text evidence="1">The sequence shown here is derived from an EMBL/GenBank/DDBJ whole genome shotgun (WGS) entry which is preliminary data.</text>
</comment>
<organism evidence="1 2">
    <name type="scientific">Hyalomma asiaticum</name>
    <name type="common">Tick</name>
    <dbReference type="NCBI Taxonomy" id="266040"/>
    <lineage>
        <taxon>Eukaryota</taxon>
        <taxon>Metazoa</taxon>
        <taxon>Ecdysozoa</taxon>
        <taxon>Arthropoda</taxon>
        <taxon>Chelicerata</taxon>
        <taxon>Arachnida</taxon>
        <taxon>Acari</taxon>
        <taxon>Parasitiformes</taxon>
        <taxon>Ixodida</taxon>
        <taxon>Ixodoidea</taxon>
        <taxon>Ixodidae</taxon>
        <taxon>Hyalomminae</taxon>
        <taxon>Hyalomma</taxon>
    </lineage>
</organism>
<dbReference type="EMBL" id="CM023487">
    <property type="protein sequence ID" value="KAH6925964.1"/>
    <property type="molecule type" value="Genomic_DNA"/>
</dbReference>
<proteinExistence type="predicted"/>
<accession>A0ACB7RVX0</accession>
<evidence type="ECO:0000313" key="1">
    <source>
        <dbReference type="EMBL" id="KAH6925964.1"/>
    </source>
</evidence>
<reference evidence="1" key="1">
    <citation type="submission" date="2020-05" db="EMBL/GenBank/DDBJ databases">
        <title>Large-scale comparative analyses of tick genomes elucidate their genetic diversity and vector capacities.</title>
        <authorList>
            <person name="Jia N."/>
            <person name="Wang J."/>
            <person name="Shi W."/>
            <person name="Du L."/>
            <person name="Sun Y."/>
            <person name="Zhan W."/>
            <person name="Jiang J."/>
            <person name="Wang Q."/>
            <person name="Zhang B."/>
            <person name="Ji P."/>
            <person name="Sakyi L.B."/>
            <person name="Cui X."/>
            <person name="Yuan T."/>
            <person name="Jiang B."/>
            <person name="Yang W."/>
            <person name="Lam T.T.-Y."/>
            <person name="Chang Q."/>
            <person name="Ding S."/>
            <person name="Wang X."/>
            <person name="Zhu J."/>
            <person name="Ruan X."/>
            <person name="Zhao L."/>
            <person name="Wei J."/>
            <person name="Que T."/>
            <person name="Du C."/>
            <person name="Cheng J."/>
            <person name="Dai P."/>
            <person name="Han X."/>
            <person name="Huang E."/>
            <person name="Gao Y."/>
            <person name="Liu J."/>
            <person name="Shao H."/>
            <person name="Ye R."/>
            <person name="Li L."/>
            <person name="Wei W."/>
            <person name="Wang X."/>
            <person name="Wang C."/>
            <person name="Yang T."/>
            <person name="Huo Q."/>
            <person name="Li W."/>
            <person name="Guo W."/>
            <person name="Chen H."/>
            <person name="Zhou L."/>
            <person name="Ni X."/>
            <person name="Tian J."/>
            <person name="Zhou Y."/>
            <person name="Sheng Y."/>
            <person name="Liu T."/>
            <person name="Pan Y."/>
            <person name="Xia L."/>
            <person name="Li J."/>
            <person name="Zhao F."/>
            <person name="Cao W."/>
        </authorList>
    </citation>
    <scope>NUCLEOTIDE SEQUENCE</scope>
    <source>
        <strain evidence="1">Hyas-2018</strain>
    </source>
</reference>
<dbReference type="Proteomes" id="UP000821845">
    <property type="component" value="Chromosome 7"/>
</dbReference>
<keyword evidence="2" id="KW-1185">Reference proteome</keyword>
<evidence type="ECO:0000313" key="2">
    <source>
        <dbReference type="Proteomes" id="UP000821845"/>
    </source>
</evidence>